<dbReference type="Proteomes" id="UP000240931">
    <property type="component" value="Segment"/>
</dbReference>
<dbReference type="GeneID" id="40100784"/>
<reference evidence="3" key="2">
    <citation type="submission" date="2017-10" db="EMBL/GenBank/DDBJ databases">
        <authorList>
            <person name="Skurnik M."/>
        </authorList>
    </citation>
    <scope>NUCLEOTIDE SEQUENCE [LARGE SCALE GENOMIC DNA]</scope>
</reference>
<organism evidence="1 3">
    <name type="scientific">Yersinia phage fHe-Yen9-04</name>
    <dbReference type="NCBI Taxonomy" id="2052742"/>
    <lineage>
        <taxon>Viruses</taxon>
        <taxon>Duplodnaviria</taxon>
        <taxon>Heunggongvirae</taxon>
        <taxon>Uroviricota</taxon>
        <taxon>Caudoviricetes</taxon>
        <taxon>Eneladusvirus</taxon>
        <taxon>Eneladusvirus Yen904</taxon>
    </lineage>
</organism>
<accession>A0A2C9CXS5</accession>
<proteinExistence type="predicted"/>
<dbReference type="OrthoDB" id="37512at10239"/>
<reference evidence="2 4" key="3">
    <citation type="submission" date="2019-06" db="EMBL/GenBank/DDBJ databases">
        <authorList>
            <person name="Bower L."/>
            <person name="Leinonen R."/>
        </authorList>
    </citation>
    <scope>NUCLEOTIDE SEQUENCE [LARGE SCALE GENOMIC DNA]</scope>
</reference>
<dbReference type="EMBL" id="LT960551">
    <property type="protein sequence ID" value="SOK58643.1"/>
    <property type="molecule type" value="Genomic_DNA"/>
</dbReference>
<evidence type="ECO:0000313" key="4">
    <source>
        <dbReference type="Proteomes" id="UP000317227"/>
    </source>
</evidence>
<evidence type="ECO:0000313" key="3">
    <source>
        <dbReference type="Proteomes" id="UP000240931"/>
    </source>
</evidence>
<dbReference type="Proteomes" id="UP000317227">
    <property type="component" value="Segment"/>
</dbReference>
<dbReference type="EMBL" id="LR596615">
    <property type="protein sequence ID" value="VUE36412.1"/>
    <property type="molecule type" value="Genomic_DNA"/>
</dbReference>
<gene>
    <name evidence="1" type="primary">g366</name>
</gene>
<evidence type="ECO:0000313" key="2">
    <source>
        <dbReference type="EMBL" id="VUE36412.1"/>
    </source>
</evidence>
<dbReference type="RefSeq" id="YP_009623976.1">
    <property type="nucleotide sequence ID" value="NC_042116.1"/>
</dbReference>
<keyword evidence="3" id="KW-1185">Reference proteome</keyword>
<protein>
    <submittedName>
        <fullName evidence="1">Uncharacterized protein</fullName>
    </submittedName>
</protein>
<reference evidence="1" key="1">
    <citation type="submission" date="2017-10" db="EMBL/GenBank/DDBJ databases">
        <authorList>
            <person name="Banno H."/>
            <person name="Chua N.-H."/>
        </authorList>
    </citation>
    <scope>NUCLEOTIDE SEQUENCE [LARGE SCALE GENOMIC DNA]</scope>
</reference>
<dbReference type="KEGG" id="vg:40100784"/>
<name>A0A2C9CXS5_9CAUD</name>
<sequence>MITIIFDKDNGISIPDGKVVEFATSVLEQDESTIIISQQLILDAIRAMIFQRSYNVDNIKLEVHDNGVITTVKINSDCSLENWKPFPEIQSKMLYILCGGK</sequence>
<evidence type="ECO:0000313" key="1">
    <source>
        <dbReference type="EMBL" id="SOK58643.1"/>
    </source>
</evidence>